<accession>A0A7S3IIJ7</accession>
<name>A0A7S3IIJ7_9SPIT</name>
<sequence>MVLLSFLILFLLIATSSCFGRCSIMLRWRFLVLMNNSLVMASCLSGSLCSGEVAGLGRCCLLLHLLPALHHLLDLFILSELLAALSLLELALLSRSILLNFFFRLFLLFLLWCFLFGWDLDWAFLFVRTHCSIDFLHL</sequence>
<feature type="chain" id="PRO_5030844785" description="NADH dehydrogenase subunit 4L" evidence="2">
    <location>
        <begin position="19"/>
        <end position="138"/>
    </location>
</feature>
<proteinExistence type="predicted"/>
<evidence type="ECO:0000313" key="3">
    <source>
        <dbReference type="EMBL" id="CAE0324467.1"/>
    </source>
</evidence>
<keyword evidence="1" id="KW-0472">Membrane</keyword>
<protein>
    <recommendedName>
        <fullName evidence="4">NADH dehydrogenase subunit 4L</fullName>
    </recommendedName>
</protein>
<feature type="signal peptide" evidence="2">
    <location>
        <begin position="1"/>
        <end position="18"/>
    </location>
</feature>
<dbReference type="EMBL" id="HBIH01012294">
    <property type="protein sequence ID" value="CAE0324467.1"/>
    <property type="molecule type" value="Transcribed_RNA"/>
</dbReference>
<keyword evidence="2" id="KW-0732">Signal</keyword>
<dbReference type="AlphaFoldDB" id="A0A7S3IIJ7"/>
<evidence type="ECO:0000256" key="2">
    <source>
        <dbReference type="SAM" id="SignalP"/>
    </source>
</evidence>
<reference evidence="3" key="1">
    <citation type="submission" date="2021-01" db="EMBL/GenBank/DDBJ databases">
        <authorList>
            <person name="Corre E."/>
            <person name="Pelletier E."/>
            <person name="Niang G."/>
            <person name="Scheremetjew M."/>
            <person name="Finn R."/>
            <person name="Kale V."/>
            <person name="Holt S."/>
            <person name="Cochrane G."/>
            <person name="Meng A."/>
            <person name="Brown T."/>
            <person name="Cohen L."/>
        </authorList>
    </citation>
    <scope>NUCLEOTIDE SEQUENCE</scope>
    <source>
        <strain evidence="3">S3</strain>
    </source>
</reference>
<feature type="transmembrane region" description="Helical" evidence="1">
    <location>
        <begin position="101"/>
        <end position="118"/>
    </location>
</feature>
<evidence type="ECO:0000256" key="1">
    <source>
        <dbReference type="SAM" id="Phobius"/>
    </source>
</evidence>
<evidence type="ECO:0008006" key="4">
    <source>
        <dbReference type="Google" id="ProtNLM"/>
    </source>
</evidence>
<organism evidence="3">
    <name type="scientific">Strombidium inclinatum</name>
    <dbReference type="NCBI Taxonomy" id="197538"/>
    <lineage>
        <taxon>Eukaryota</taxon>
        <taxon>Sar</taxon>
        <taxon>Alveolata</taxon>
        <taxon>Ciliophora</taxon>
        <taxon>Intramacronucleata</taxon>
        <taxon>Spirotrichea</taxon>
        <taxon>Oligotrichia</taxon>
        <taxon>Strombidiidae</taxon>
        <taxon>Strombidium</taxon>
    </lineage>
</organism>
<feature type="transmembrane region" description="Helical" evidence="1">
    <location>
        <begin position="75"/>
        <end position="94"/>
    </location>
</feature>
<keyword evidence="1" id="KW-1133">Transmembrane helix</keyword>
<gene>
    <name evidence="3" type="ORF">SINC0208_LOCUS5088</name>
</gene>
<keyword evidence="1" id="KW-0812">Transmembrane</keyword>